<dbReference type="EMBL" id="FRAB01000003">
    <property type="protein sequence ID" value="SHJ56443.1"/>
    <property type="molecule type" value="Genomic_DNA"/>
</dbReference>
<dbReference type="RefSeq" id="WP_073427478.1">
    <property type="nucleotide sequence ID" value="NZ_CADFGY010000001.1"/>
</dbReference>
<dbReference type="OrthoDB" id="8648979at2"/>
<evidence type="ECO:0008006" key="3">
    <source>
        <dbReference type="Google" id="ProtNLM"/>
    </source>
</evidence>
<evidence type="ECO:0000313" key="1">
    <source>
        <dbReference type="EMBL" id="SHJ56443.1"/>
    </source>
</evidence>
<dbReference type="STRING" id="169427.SAMN05192548_1003165"/>
<sequence length="380" mass="40569">MDASAASALPAPPPVPIVLVYSQGRKAAGGGHELDTQWELARQIAELKGAQLAGNVDDACIVSADRYLVPDDTLTVDEARKLGVASERDLYGGVVPYPFVATKLIAHELPPGARHAPQGWSREFSEQVRGLVLPGYAAFSRDDALDAAALLWPGGRVRIKRPYGIGGAGQALVETGEQLAAELDDIGDAALRAEGVVVERHLENIETLSVGRVTLDGLVASYHGVQRLTVNNHGHHVYGGSDLVVVRGDFDALARLDMADDVREAIARARAFDACVQKYYAGFYASRRNYDVGWGADANGTHYCGVLEQSWRLGGASGAEIGALRVLQADRNAHTVRASTWEIYGAHAEVPADACLIYHGTDPQAGEITKFYTVDGSSET</sequence>
<name>A0A1M6KBX0_9BURK</name>
<dbReference type="InterPro" id="IPR021519">
    <property type="entry name" value="DUF3182"/>
</dbReference>
<proteinExistence type="predicted"/>
<reference evidence="1 2" key="1">
    <citation type="submission" date="2016-11" db="EMBL/GenBank/DDBJ databases">
        <authorList>
            <person name="Jaros S."/>
            <person name="Januszkiewicz K."/>
            <person name="Wedrychowicz H."/>
        </authorList>
    </citation>
    <scope>NUCLEOTIDE SEQUENCE [LARGE SCALE GENOMIC DNA]</scope>
    <source>
        <strain evidence="1 2">LMG 20594</strain>
    </source>
</reference>
<gene>
    <name evidence="1" type="ORF">SAMN05192548_1003165</name>
</gene>
<dbReference type="SUPFAM" id="SSF56059">
    <property type="entry name" value="Glutathione synthetase ATP-binding domain-like"/>
    <property type="match status" value="1"/>
</dbReference>
<evidence type="ECO:0000313" key="2">
    <source>
        <dbReference type="Proteomes" id="UP000184395"/>
    </source>
</evidence>
<dbReference type="AlphaFoldDB" id="A0A1M6KBX0"/>
<dbReference type="Proteomes" id="UP000184395">
    <property type="component" value="Unassembled WGS sequence"/>
</dbReference>
<dbReference type="Pfam" id="PF11379">
    <property type="entry name" value="DUF3182"/>
    <property type="match status" value="1"/>
</dbReference>
<accession>A0A1M6KBX0</accession>
<protein>
    <recommendedName>
        <fullName evidence="3">Biotin carboxylase</fullName>
    </recommendedName>
</protein>
<organism evidence="1 2">
    <name type="scientific">Paraburkholderia terricola</name>
    <dbReference type="NCBI Taxonomy" id="169427"/>
    <lineage>
        <taxon>Bacteria</taxon>
        <taxon>Pseudomonadati</taxon>
        <taxon>Pseudomonadota</taxon>
        <taxon>Betaproteobacteria</taxon>
        <taxon>Burkholderiales</taxon>
        <taxon>Burkholderiaceae</taxon>
        <taxon>Paraburkholderia</taxon>
    </lineage>
</organism>